<organism evidence="1 2">
    <name type="scientific">Desulfuromonas acetoxidans (strain DSM 684 / 11070)</name>
    <dbReference type="NCBI Taxonomy" id="281689"/>
    <lineage>
        <taxon>Bacteria</taxon>
        <taxon>Pseudomonadati</taxon>
        <taxon>Thermodesulfobacteriota</taxon>
        <taxon>Desulfuromonadia</taxon>
        <taxon>Desulfuromonadales</taxon>
        <taxon>Desulfuromonadaceae</taxon>
        <taxon>Desulfuromonas</taxon>
    </lineage>
</organism>
<dbReference type="AlphaFoldDB" id="Q1JWW1"/>
<reference evidence="1" key="2">
    <citation type="submission" date="2006-05" db="EMBL/GenBank/DDBJ databases">
        <title>Sequencing of the draft genome and assembly of Desulfuromonas acetoxidans DSM 684.</title>
        <authorList>
            <consortium name="US DOE Joint Genome Institute (JGI-PGF)"/>
            <person name="Copeland A."/>
            <person name="Lucas S."/>
            <person name="Lapidus A."/>
            <person name="Barry K."/>
            <person name="Detter J.C."/>
            <person name="Glavina del Rio T."/>
            <person name="Hammon N."/>
            <person name="Israni S."/>
            <person name="Dalin E."/>
            <person name="Tice H."/>
            <person name="Bruce D."/>
            <person name="Pitluck S."/>
            <person name="Richardson P."/>
        </authorList>
    </citation>
    <scope>NUCLEOTIDE SEQUENCE [LARGE SCALE GENOMIC DNA]</scope>
    <source>
        <strain evidence="1">DSM 684</strain>
    </source>
</reference>
<dbReference type="InterPro" id="IPR038062">
    <property type="entry name" value="ScdA-like_N_sf"/>
</dbReference>
<accession>Q1JWW1</accession>
<proteinExistence type="predicted"/>
<comment type="caution">
    <text evidence="1">The sequence shown here is derived from an EMBL/GenBank/DDBJ whole genome shotgun (WGS) entry which is preliminary data.</text>
</comment>
<protein>
    <recommendedName>
        <fullName evidence="3">DUF1858 domain-containing protein</fullName>
    </recommendedName>
</protein>
<dbReference type="EMBL" id="AAEW02000019">
    <property type="protein sequence ID" value="EAT14683.1"/>
    <property type="molecule type" value="Genomic_DNA"/>
</dbReference>
<dbReference type="Gene3D" id="1.10.3910.10">
    <property type="entry name" value="SP0561-like"/>
    <property type="match status" value="1"/>
</dbReference>
<evidence type="ECO:0000313" key="1">
    <source>
        <dbReference type="EMBL" id="EAT14683.1"/>
    </source>
</evidence>
<keyword evidence="2" id="KW-1185">Reference proteome</keyword>
<sequence>MTITSETLVEEILDLDSRVVRYFILNKVKPFTCGGAYPQTLSELLARYGVEDVEAFIAGLNTFIADEIESS</sequence>
<reference evidence="1" key="1">
    <citation type="submission" date="2006-05" db="EMBL/GenBank/DDBJ databases">
        <title>Annotation of the draft genome assembly of Desulfuromonas acetoxidans DSM 684.</title>
        <authorList>
            <consortium name="US DOE Joint Genome Institute (JGI-ORNL)"/>
            <person name="Larimer F."/>
            <person name="Land M."/>
            <person name="Hauser L."/>
        </authorList>
    </citation>
    <scope>NUCLEOTIDE SEQUENCE [LARGE SCALE GENOMIC DNA]</scope>
    <source>
        <strain evidence="1">DSM 684</strain>
    </source>
</reference>
<gene>
    <name evidence="1" type="ORF">Dace_0647</name>
</gene>
<dbReference type="RefSeq" id="WP_006002191.1">
    <property type="nucleotide sequence ID" value="NZ_AAEW02000019.1"/>
</dbReference>
<dbReference type="Proteomes" id="UP000005695">
    <property type="component" value="Unassembled WGS sequence"/>
</dbReference>
<evidence type="ECO:0000313" key="2">
    <source>
        <dbReference type="Proteomes" id="UP000005695"/>
    </source>
</evidence>
<name>Q1JWW1_DESA6</name>
<dbReference type="OrthoDB" id="5405900at2"/>
<evidence type="ECO:0008006" key="3">
    <source>
        <dbReference type="Google" id="ProtNLM"/>
    </source>
</evidence>